<proteinExistence type="predicted"/>
<evidence type="ECO:0000256" key="1">
    <source>
        <dbReference type="SAM" id="MobiDB-lite"/>
    </source>
</evidence>
<keyword evidence="3" id="KW-1185">Reference proteome</keyword>
<dbReference type="Proteomes" id="UP001066276">
    <property type="component" value="Chromosome 11"/>
</dbReference>
<sequence>MVAREAWMEDIEYGSPEQMDWQVLEKSGESTNRNKEVKGSGIRMDDREEEDEVHVEKERKVYRRSSVRVKEPSRLLKDFVCG</sequence>
<feature type="region of interest" description="Disordered" evidence="1">
    <location>
        <begin position="25"/>
        <end position="50"/>
    </location>
</feature>
<protein>
    <submittedName>
        <fullName evidence="2">Uncharacterized protein</fullName>
    </submittedName>
</protein>
<evidence type="ECO:0000313" key="2">
    <source>
        <dbReference type="EMBL" id="KAJ1091539.1"/>
    </source>
</evidence>
<comment type="caution">
    <text evidence="2">The sequence shown here is derived from an EMBL/GenBank/DDBJ whole genome shotgun (WGS) entry which is preliminary data.</text>
</comment>
<gene>
    <name evidence="2" type="ORF">NDU88_004659</name>
</gene>
<evidence type="ECO:0000313" key="3">
    <source>
        <dbReference type="Proteomes" id="UP001066276"/>
    </source>
</evidence>
<accession>A0AAV7LKP1</accession>
<dbReference type="EMBL" id="JANPWB010000015">
    <property type="protein sequence ID" value="KAJ1091539.1"/>
    <property type="molecule type" value="Genomic_DNA"/>
</dbReference>
<reference evidence="2" key="1">
    <citation type="journal article" date="2022" name="bioRxiv">
        <title>Sequencing and chromosome-scale assembly of the giantPleurodeles waltlgenome.</title>
        <authorList>
            <person name="Brown T."/>
            <person name="Elewa A."/>
            <person name="Iarovenko S."/>
            <person name="Subramanian E."/>
            <person name="Araus A.J."/>
            <person name="Petzold A."/>
            <person name="Susuki M."/>
            <person name="Suzuki K.-i.T."/>
            <person name="Hayashi T."/>
            <person name="Toyoda A."/>
            <person name="Oliveira C."/>
            <person name="Osipova E."/>
            <person name="Leigh N.D."/>
            <person name="Simon A."/>
            <person name="Yun M.H."/>
        </authorList>
    </citation>
    <scope>NUCLEOTIDE SEQUENCE</scope>
    <source>
        <strain evidence="2">20211129_DDA</strain>
        <tissue evidence="2">Liver</tissue>
    </source>
</reference>
<name>A0AAV7LKP1_PLEWA</name>
<organism evidence="2 3">
    <name type="scientific">Pleurodeles waltl</name>
    <name type="common">Iberian ribbed newt</name>
    <dbReference type="NCBI Taxonomy" id="8319"/>
    <lineage>
        <taxon>Eukaryota</taxon>
        <taxon>Metazoa</taxon>
        <taxon>Chordata</taxon>
        <taxon>Craniata</taxon>
        <taxon>Vertebrata</taxon>
        <taxon>Euteleostomi</taxon>
        <taxon>Amphibia</taxon>
        <taxon>Batrachia</taxon>
        <taxon>Caudata</taxon>
        <taxon>Salamandroidea</taxon>
        <taxon>Salamandridae</taxon>
        <taxon>Pleurodelinae</taxon>
        <taxon>Pleurodeles</taxon>
    </lineage>
</organism>
<feature type="compositionally biased region" description="Basic and acidic residues" evidence="1">
    <location>
        <begin position="26"/>
        <end position="46"/>
    </location>
</feature>
<dbReference type="AlphaFoldDB" id="A0AAV7LKP1"/>